<dbReference type="Proteomes" id="UP000019376">
    <property type="component" value="Unassembled WGS sequence"/>
</dbReference>
<dbReference type="OrthoDB" id="4367546at2759"/>
<accession>S8B9U0</accession>
<evidence type="ECO:0000313" key="3">
    <source>
        <dbReference type="EMBL" id="EPS31572.1"/>
    </source>
</evidence>
<feature type="region of interest" description="Disordered" evidence="1">
    <location>
        <begin position="70"/>
        <end position="168"/>
    </location>
</feature>
<dbReference type="HOGENOM" id="CLU_1396780_0_0_1"/>
<keyword evidence="4" id="KW-1185">Reference proteome</keyword>
<dbReference type="AlphaFoldDB" id="S8B9U0"/>
<feature type="compositionally biased region" description="Basic and acidic residues" evidence="1">
    <location>
        <begin position="156"/>
        <end position="166"/>
    </location>
</feature>
<name>S8B9U0_PENO1</name>
<proteinExistence type="predicted"/>
<keyword evidence="2" id="KW-0732">Signal</keyword>
<dbReference type="EMBL" id="KB644413">
    <property type="protein sequence ID" value="EPS31572.1"/>
    <property type="molecule type" value="Genomic_DNA"/>
</dbReference>
<feature type="signal peptide" evidence="2">
    <location>
        <begin position="1"/>
        <end position="20"/>
    </location>
</feature>
<evidence type="ECO:0000256" key="1">
    <source>
        <dbReference type="SAM" id="MobiDB-lite"/>
    </source>
</evidence>
<gene>
    <name evidence="3" type="ORF">PDE_06527</name>
</gene>
<feature type="chain" id="PRO_5004548276" evidence="2">
    <location>
        <begin position="21"/>
        <end position="195"/>
    </location>
</feature>
<evidence type="ECO:0000313" key="4">
    <source>
        <dbReference type="Proteomes" id="UP000019376"/>
    </source>
</evidence>
<evidence type="ECO:0000256" key="2">
    <source>
        <dbReference type="SAM" id="SignalP"/>
    </source>
</evidence>
<organism evidence="3 4">
    <name type="scientific">Penicillium oxalicum (strain 114-2 / CGMCC 5302)</name>
    <name type="common">Penicillium decumbens</name>
    <dbReference type="NCBI Taxonomy" id="933388"/>
    <lineage>
        <taxon>Eukaryota</taxon>
        <taxon>Fungi</taxon>
        <taxon>Dikarya</taxon>
        <taxon>Ascomycota</taxon>
        <taxon>Pezizomycotina</taxon>
        <taxon>Eurotiomycetes</taxon>
        <taxon>Eurotiomycetidae</taxon>
        <taxon>Eurotiales</taxon>
        <taxon>Aspergillaceae</taxon>
        <taxon>Penicillium</taxon>
    </lineage>
</organism>
<protein>
    <submittedName>
        <fullName evidence="3">Uncharacterized protein</fullName>
    </submittedName>
</protein>
<sequence length="195" mass="20011">MHLSIKIPLLALALQQGVSAADPATTTTTAATTDTSCGPCQHGYVCKQGHCILDTEHLTNPLQIFSTITNPGGPLQTATDSTTAMETTPSGASSSSASAGATQSASSSDSATADHSSSTMSMTSREVPTGSSSTTAAAASTTTASGGGSTLSAEWRPPERMEEAKRVSTVQHVVGQRARDGKYDTKVQSLIKFEW</sequence>
<reference evidence="3 4" key="1">
    <citation type="journal article" date="2013" name="PLoS ONE">
        <title>Genomic and secretomic analyses reveal unique features of the lignocellulolytic enzyme system of Penicillium decumbens.</title>
        <authorList>
            <person name="Liu G."/>
            <person name="Zhang L."/>
            <person name="Wei X."/>
            <person name="Zou G."/>
            <person name="Qin Y."/>
            <person name="Ma L."/>
            <person name="Li J."/>
            <person name="Zheng H."/>
            <person name="Wang S."/>
            <person name="Wang C."/>
            <person name="Xun L."/>
            <person name="Zhao G.-P."/>
            <person name="Zhou Z."/>
            <person name="Qu Y."/>
        </authorList>
    </citation>
    <scope>NUCLEOTIDE SEQUENCE [LARGE SCALE GENOMIC DNA]</scope>
    <source>
        <strain evidence="4">114-2 / CGMCC 5302</strain>
    </source>
</reference>
<feature type="compositionally biased region" description="Low complexity" evidence="1">
    <location>
        <begin position="77"/>
        <end position="144"/>
    </location>
</feature>